<dbReference type="GO" id="GO:0008240">
    <property type="term" value="F:tripeptidyl-peptidase activity"/>
    <property type="evidence" value="ECO:0007669"/>
    <property type="project" value="TreeGrafter"/>
</dbReference>
<gene>
    <name evidence="12" type="ORF">QQS21_003043</name>
</gene>
<keyword evidence="7" id="KW-0865">Zymogen</keyword>
<evidence type="ECO:0000313" key="13">
    <source>
        <dbReference type="Proteomes" id="UP001251528"/>
    </source>
</evidence>
<keyword evidence="4 8" id="KW-0378">Hydrolase</keyword>
<dbReference type="Pfam" id="PF09286">
    <property type="entry name" value="Pro-kuma_activ"/>
    <property type="match status" value="1"/>
</dbReference>
<dbReference type="PROSITE" id="PS51695">
    <property type="entry name" value="SEDOLISIN"/>
    <property type="match status" value="1"/>
</dbReference>
<feature type="binding site" evidence="8">
    <location>
        <position position="560"/>
    </location>
    <ligand>
        <name>Ca(2+)</name>
        <dbReference type="ChEBI" id="CHEBI:29108"/>
    </ligand>
</feature>
<dbReference type="GO" id="GO:0005576">
    <property type="term" value="C:extracellular region"/>
    <property type="evidence" value="ECO:0007669"/>
    <property type="project" value="UniProtKB-SubCell"/>
</dbReference>
<evidence type="ECO:0000256" key="7">
    <source>
        <dbReference type="ARBA" id="ARBA00023145"/>
    </source>
</evidence>
<comment type="cofactor">
    <cofactor evidence="8">
        <name>Ca(2+)</name>
        <dbReference type="ChEBI" id="CHEBI:29108"/>
    </cofactor>
    <text evidence="8">Binds 1 Ca(2+) ion per subunit.</text>
</comment>
<feature type="active site" description="Charge relay system" evidence="8">
    <location>
        <position position="499"/>
    </location>
</feature>
<organism evidence="12 13">
    <name type="scientific">Conoideocrella luteorostrata</name>
    <dbReference type="NCBI Taxonomy" id="1105319"/>
    <lineage>
        <taxon>Eukaryota</taxon>
        <taxon>Fungi</taxon>
        <taxon>Dikarya</taxon>
        <taxon>Ascomycota</taxon>
        <taxon>Pezizomycotina</taxon>
        <taxon>Sordariomycetes</taxon>
        <taxon>Hypocreomycetidae</taxon>
        <taxon>Hypocreales</taxon>
        <taxon>Clavicipitaceae</taxon>
        <taxon>Conoideocrella</taxon>
    </lineage>
</organism>
<dbReference type="InterPro" id="IPR036852">
    <property type="entry name" value="Peptidase_S8/S53_dom_sf"/>
</dbReference>
<feature type="binding site" evidence="8">
    <location>
        <position position="542"/>
    </location>
    <ligand>
        <name>Ca(2+)</name>
        <dbReference type="ChEBI" id="CHEBI:29108"/>
    </ligand>
</feature>
<feature type="chain" id="PRO_5042583049" description="Peptidase S53 domain-containing protein" evidence="10">
    <location>
        <begin position="20"/>
        <end position="579"/>
    </location>
</feature>
<comment type="caution">
    <text evidence="12">The sequence shown here is derived from an EMBL/GenBank/DDBJ whole genome shotgun (WGS) entry which is preliminary data.</text>
</comment>
<keyword evidence="3 8" id="KW-0479">Metal-binding</keyword>
<keyword evidence="6 8" id="KW-0106">Calcium</keyword>
<keyword evidence="5 8" id="KW-0720">Serine protease</keyword>
<dbReference type="InterPro" id="IPR015366">
    <property type="entry name" value="S53_propep"/>
</dbReference>
<protein>
    <recommendedName>
        <fullName evidence="11">Peptidase S53 domain-containing protein</fullName>
    </recommendedName>
</protein>
<dbReference type="InterPro" id="IPR050819">
    <property type="entry name" value="Tripeptidyl-peptidase_I"/>
</dbReference>
<feature type="signal peptide" evidence="10">
    <location>
        <begin position="1"/>
        <end position="19"/>
    </location>
</feature>
<feature type="active site" description="Charge relay system" evidence="8">
    <location>
        <position position="288"/>
    </location>
</feature>
<dbReference type="AlphaFoldDB" id="A0AAJ0FWN8"/>
<comment type="subcellular location">
    <subcellularLocation>
        <location evidence="1">Secreted</location>
        <location evidence="1">Extracellular space</location>
    </subcellularLocation>
</comment>
<sequence>MVLLSYTTVVALIAAFAEANPLNVGASVNLGPSSLLEKVKVPSQWKSSGTPNPKTLMKMQIGLKQKDMAGLQKKLMDISDPNSANYGKWLSKEELESYTAASEESVKQVKTWLATFGIKDGDISRPTADWIEVNVPISQAETMLKSKYELYTHDGTGQTLPRTNEYSIPQSLHEHVDTIQPTTSFHRHIGAQINTDIKPKSSHSKRQKQSTQCDPQHITPACIRSEYNVDYTSKGKAGLAVTGFIEYSASHSDASLYLQRFQSNAGNTNFQDVSIAGFTNQPNNPTLEGNLDTQIALSVGYPNQVSYLAVGPVSGNPNTEPFGDELVNFGNYLNSASNPPTSVSTSYGAEEQALSANYLDRICNEFMKAGSRGVSIFFSSGDFGVGGNGEANCDQGFYALFPASCPYITSVGATQFYNGAEVAAQFNRGGSTGGGYSWHFAAPSYQAEDTKSYAANNLDSSYNGYYNPNGRGYPDVALVGEYYDIYLNGQVQAGVYGTSASSPAWASLVSLINDQRISQGKSSLGFLNPLIYSKGRAAFNDITFGNNRGCGQYGFPAAQGWDPTTGLGTPNFSKLRQSL</sequence>
<evidence type="ECO:0000256" key="8">
    <source>
        <dbReference type="PROSITE-ProRule" id="PRU01032"/>
    </source>
</evidence>
<feature type="binding site" evidence="8">
    <location>
        <position position="562"/>
    </location>
    <ligand>
        <name>Ca(2+)</name>
        <dbReference type="ChEBI" id="CHEBI:29108"/>
    </ligand>
</feature>
<keyword evidence="2 8" id="KW-0645">Protease</keyword>
<dbReference type="CDD" id="cd04056">
    <property type="entry name" value="Peptidases_S53"/>
    <property type="match status" value="1"/>
</dbReference>
<evidence type="ECO:0000259" key="11">
    <source>
        <dbReference type="PROSITE" id="PS51695"/>
    </source>
</evidence>
<dbReference type="PANTHER" id="PTHR14218:SF15">
    <property type="entry name" value="TRIPEPTIDYL-PEPTIDASE 1"/>
    <property type="match status" value="1"/>
</dbReference>
<accession>A0AAJ0FWN8</accession>
<dbReference type="Proteomes" id="UP001251528">
    <property type="component" value="Unassembled WGS sequence"/>
</dbReference>
<evidence type="ECO:0000256" key="1">
    <source>
        <dbReference type="ARBA" id="ARBA00004239"/>
    </source>
</evidence>
<evidence type="ECO:0000256" key="9">
    <source>
        <dbReference type="SAM" id="MobiDB-lite"/>
    </source>
</evidence>
<evidence type="ECO:0000256" key="3">
    <source>
        <dbReference type="ARBA" id="ARBA00022723"/>
    </source>
</evidence>
<dbReference type="InterPro" id="IPR030400">
    <property type="entry name" value="Sedolisin_dom"/>
</dbReference>
<evidence type="ECO:0000256" key="2">
    <source>
        <dbReference type="ARBA" id="ARBA00022670"/>
    </source>
</evidence>
<dbReference type="Gene3D" id="3.40.50.200">
    <property type="entry name" value="Peptidase S8/S53 domain"/>
    <property type="match status" value="1"/>
</dbReference>
<dbReference type="SUPFAM" id="SSF54897">
    <property type="entry name" value="Protease propeptides/inhibitors"/>
    <property type="match status" value="1"/>
</dbReference>
<dbReference type="SUPFAM" id="SSF52743">
    <property type="entry name" value="Subtilisin-like"/>
    <property type="match status" value="1"/>
</dbReference>
<feature type="region of interest" description="Disordered" evidence="9">
    <location>
        <begin position="195"/>
        <end position="216"/>
    </location>
</feature>
<dbReference type="PANTHER" id="PTHR14218">
    <property type="entry name" value="PROTEASE S8 TRIPEPTIDYL PEPTIDASE I CLN2"/>
    <property type="match status" value="1"/>
</dbReference>
<evidence type="ECO:0000256" key="6">
    <source>
        <dbReference type="ARBA" id="ARBA00022837"/>
    </source>
</evidence>
<keyword evidence="13" id="KW-1185">Reference proteome</keyword>
<name>A0AAJ0FWN8_9HYPO</name>
<evidence type="ECO:0000256" key="10">
    <source>
        <dbReference type="SAM" id="SignalP"/>
    </source>
</evidence>
<dbReference type="GO" id="GO:0004252">
    <property type="term" value="F:serine-type endopeptidase activity"/>
    <property type="evidence" value="ECO:0007669"/>
    <property type="project" value="UniProtKB-UniRule"/>
</dbReference>
<evidence type="ECO:0000256" key="4">
    <source>
        <dbReference type="ARBA" id="ARBA00022801"/>
    </source>
</evidence>
<dbReference type="GO" id="GO:0006508">
    <property type="term" value="P:proteolysis"/>
    <property type="evidence" value="ECO:0007669"/>
    <property type="project" value="UniProtKB-KW"/>
</dbReference>
<dbReference type="GO" id="GO:0046872">
    <property type="term" value="F:metal ion binding"/>
    <property type="evidence" value="ECO:0007669"/>
    <property type="project" value="UniProtKB-UniRule"/>
</dbReference>
<dbReference type="EMBL" id="JASWJB010000039">
    <property type="protein sequence ID" value="KAK2608358.1"/>
    <property type="molecule type" value="Genomic_DNA"/>
</dbReference>
<feature type="binding site" evidence="8">
    <location>
        <position position="541"/>
    </location>
    <ligand>
        <name>Ca(2+)</name>
        <dbReference type="ChEBI" id="CHEBI:29108"/>
    </ligand>
</feature>
<evidence type="ECO:0000313" key="12">
    <source>
        <dbReference type="EMBL" id="KAK2608358.1"/>
    </source>
</evidence>
<dbReference type="CDD" id="cd11377">
    <property type="entry name" value="Pro-peptidase_S53"/>
    <property type="match status" value="1"/>
</dbReference>
<feature type="domain" description="Peptidase S53" evidence="11">
    <location>
        <begin position="217"/>
        <end position="579"/>
    </location>
</feature>
<keyword evidence="10" id="KW-0732">Signal</keyword>
<dbReference type="SMART" id="SM00944">
    <property type="entry name" value="Pro-kuma_activ"/>
    <property type="match status" value="1"/>
</dbReference>
<feature type="active site" description="Charge relay system" evidence="8">
    <location>
        <position position="292"/>
    </location>
</feature>
<proteinExistence type="predicted"/>
<reference evidence="12" key="1">
    <citation type="submission" date="2023-06" db="EMBL/GenBank/DDBJ databases">
        <title>Conoideocrella luteorostrata (Hypocreales: Clavicipitaceae), a potential biocontrol fungus for elongate hemlock scale in United States Christmas tree production areas.</title>
        <authorList>
            <person name="Barrett H."/>
            <person name="Lovett B."/>
            <person name="Macias A.M."/>
            <person name="Stajich J.E."/>
            <person name="Kasson M.T."/>
        </authorList>
    </citation>
    <scope>NUCLEOTIDE SEQUENCE</scope>
    <source>
        <strain evidence="12">ARSEF 14590</strain>
    </source>
</reference>
<evidence type="ECO:0000256" key="5">
    <source>
        <dbReference type="ARBA" id="ARBA00022825"/>
    </source>
</evidence>